<proteinExistence type="predicted"/>
<dbReference type="SUPFAM" id="SSF51695">
    <property type="entry name" value="PLC-like phosphodiesterases"/>
    <property type="match status" value="1"/>
</dbReference>
<name>A0A517SBQ2_9PLAN</name>
<dbReference type="CDD" id="cd08577">
    <property type="entry name" value="PI-PLCc_GDPD_SF_unchar3"/>
    <property type="match status" value="1"/>
</dbReference>
<evidence type="ECO:0000313" key="4">
    <source>
        <dbReference type="Proteomes" id="UP000315700"/>
    </source>
</evidence>
<dbReference type="KEGG" id="ccos:Pan44_15380"/>
<evidence type="ECO:0000313" key="3">
    <source>
        <dbReference type="EMBL" id="QDT53516.1"/>
    </source>
</evidence>
<accession>A0A517SBQ2</accession>
<organism evidence="3 4">
    <name type="scientific">Caulifigura coniformis</name>
    <dbReference type="NCBI Taxonomy" id="2527983"/>
    <lineage>
        <taxon>Bacteria</taxon>
        <taxon>Pseudomonadati</taxon>
        <taxon>Planctomycetota</taxon>
        <taxon>Planctomycetia</taxon>
        <taxon>Planctomycetales</taxon>
        <taxon>Planctomycetaceae</taxon>
        <taxon>Caulifigura</taxon>
    </lineage>
</organism>
<dbReference type="OrthoDB" id="9794455at2"/>
<keyword evidence="4" id="KW-1185">Reference proteome</keyword>
<evidence type="ECO:0000256" key="1">
    <source>
        <dbReference type="ARBA" id="ARBA00014286"/>
    </source>
</evidence>
<protein>
    <recommendedName>
        <fullName evidence="1">Altered inheritance of mitochondria protein 6</fullName>
    </recommendedName>
</protein>
<dbReference type="GO" id="GO:0008081">
    <property type="term" value="F:phosphoric diester hydrolase activity"/>
    <property type="evidence" value="ECO:0007669"/>
    <property type="project" value="InterPro"/>
</dbReference>
<dbReference type="EMBL" id="CP036271">
    <property type="protein sequence ID" value="QDT53516.1"/>
    <property type="molecule type" value="Genomic_DNA"/>
</dbReference>
<dbReference type="PANTHER" id="PTHR31571">
    <property type="entry name" value="ALTERED INHERITANCE OF MITOCHONDRIA PROTEIN 6"/>
    <property type="match status" value="1"/>
</dbReference>
<dbReference type="InterPro" id="IPR039559">
    <property type="entry name" value="AIM6_PI-PLC-like_dom"/>
</dbReference>
<keyword evidence="2" id="KW-0732">Signal</keyword>
<dbReference type="Gene3D" id="3.20.20.190">
    <property type="entry name" value="Phosphatidylinositol (PI) phosphodiesterase"/>
    <property type="match status" value="1"/>
</dbReference>
<evidence type="ECO:0000256" key="2">
    <source>
        <dbReference type="SAM" id="SignalP"/>
    </source>
</evidence>
<dbReference type="Proteomes" id="UP000315700">
    <property type="component" value="Chromosome"/>
</dbReference>
<dbReference type="InParanoid" id="A0A517SBQ2"/>
<gene>
    <name evidence="3" type="ORF">Pan44_15380</name>
</gene>
<dbReference type="InterPro" id="IPR017946">
    <property type="entry name" value="PLC-like_Pdiesterase_TIM-brl"/>
</dbReference>
<dbReference type="GO" id="GO:0006629">
    <property type="term" value="P:lipid metabolic process"/>
    <property type="evidence" value="ECO:0007669"/>
    <property type="project" value="InterPro"/>
</dbReference>
<dbReference type="PANTHER" id="PTHR31571:SF1">
    <property type="entry name" value="ALTERED INHERITANCE OF MITOCHONDRIA PROTEIN 6"/>
    <property type="match status" value="1"/>
</dbReference>
<dbReference type="InterPro" id="IPR051236">
    <property type="entry name" value="HAT_RTT109-like"/>
</dbReference>
<feature type="signal peptide" evidence="2">
    <location>
        <begin position="1"/>
        <end position="21"/>
    </location>
</feature>
<dbReference type="Pfam" id="PF13653">
    <property type="entry name" value="GDPD_2"/>
    <property type="match status" value="1"/>
</dbReference>
<dbReference type="RefSeq" id="WP_145028785.1">
    <property type="nucleotide sequence ID" value="NZ_CP036271.1"/>
</dbReference>
<feature type="chain" id="PRO_5022078707" description="Altered inheritance of mitochondria protein 6" evidence="2">
    <location>
        <begin position="22"/>
        <end position="274"/>
    </location>
</feature>
<dbReference type="AlphaFoldDB" id="A0A517SBQ2"/>
<sequence precursor="true">MRTLTILITALAFIAPGSSRAAEPAQAPPLPRAHAHNDYEHPRPLLDALAHGFLNVEADVYLTPHGLLVAHDLKDVKPDRTLESLYLKPLRARIQSNNGFVLAKDAPFTLLVDIKSDAETTYTAIDALLAQYADILSVTRHGVFQPGPVTIVISGNRPIETMRRQTVRYAGIDGRPGDLRNSPPTSPDLMPWISSRWGDNGSSTPFRWKGEGLMPQAEREQLRAYVQKARQQNRKVRFWATPEKPEFWKELTDAEVDLIGTDKLPALQTFLQTK</sequence>
<reference evidence="3 4" key="1">
    <citation type="submission" date="2019-02" db="EMBL/GenBank/DDBJ databases">
        <title>Deep-cultivation of Planctomycetes and their phenomic and genomic characterization uncovers novel biology.</title>
        <authorList>
            <person name="Wiegand S."/>
            <person name="Jogler M."/>
            <person name="Boedeker C."/>
            <person name="Pinto D."/>
            <person name="Vollmers J."/>
            <person name="Rivas-Marin E."/>
            <person name="Kohn T."/>
            <person name="Peeters S.H."/>
            <person name="Heuer A."/>
            <person name="Rast P."/>
            <person name="Oberbeckmann S."/>
            <person name="Bunk B."/>
            <person name="Jeske O."/>
            <person name="Meyerdierks A."/>
            <person name="Storesund J.E."/>
            <person name="Kallscheuer N."/>
            <person name="Luecker S."/>
            <person name="Lage O.M."/>
            <person name="Pohl T."/>
            <person name="Merkel B.J."/>
            <person name="Hornburger P."/>
            <person name="Mueller R.-W."/>
            <person name="Bruemmer F."/>
            <person name="Labrenz M."/>
            <person name="Spormann A.M."/>
            <person name="Op den Camp H."/>
            <person name="Overmann J."/>
            <person name="Amann R."/>
            <person name="Jetten M.S.M."/>
            <person name="Mascher T."/>
            <person name="Medema M.H."/>
            <person name="Devos D.P."/>
            <person name="Kaster A.-K."/>
            <person name="Ovreas L."/>
            <person name="Rohde M."/>
            <person name="Galperin M.Y."/>
            <person name="Jogler C."/>
        </authorList>
    </citation>
    <scope>NUCLEOTIDE SEQUENCE [LARGE SCALE GENOMIC DNA]</scope>
    <source>
        <strain evidence="3 4">Pan44</strain>
    </source>
</reference>